<keyword evidence="4" id="KW-0949">S-adenosyl-L-methionine</keyword>
<reference evidence="8 9" key="1">
    <citation type="submission" date="2017-04" db="EMBL/GenBank/DDBJ databases">
        <authorList>
            <person name="Afonso C.L."/>
            <person name="Miller P.J."/>
            <person name="Scott M.A."/>
            <person name="Spackman E."/>
            <person name="Goraichik I."/>
            <person name="Dimitrov K.M."/>
            <person name="Suarez D.L."/>
            <person name="Swayne D.E."/>
        </authorList>
    </citation>
    <scope>NUCLEOTIDE SEQUENCE [LARGE SCALE GENOMIC DNA]</scope>
    <source>
        <strain evidence="8 9">KR-140</strain>
    </source>
</reference>
<proteinExistence type="predicted"/>
<evidence type="ECO:0000256" key="4">
    <source>
        <dbReference type="ARBA" id="ARBA00022691"/>
    </source>
</evidence>
<dbReference type="Pfam" id="PF07669">
    <property type="entry name" value="Eco57I"/>
    <property type="match status" value="2"/>
</dbReference>
<dbReference type="GO" id="GO:0032259">
    <property type="term" value="P:methylation"/>
    <property type="evidence" value="ECO:0007669"/>
    <property type="project" value="UniProtKB-KW"/>
</dbReference>
<dbReference type="PANTHER" id="PTHR33841:SF1">
    <property type="entry name" value="DNA METHYLTRANSFERASE A"/>
    <property type="match status" value="1"/>
</dbReference>
<dbReference type="EC" id="2.1.1.72" evidence="1"/>
<evidence type="ECO:0000259" key="7">
    <source>
        <dbReference type="Pfam" id="PF07669"/>
    </source>
</evidence>
<dbReference type="STRING" id="695939.SAMN00790413_02280"/>
<feature type="domain" description="Type II methyltransferase M.TaqI-like" evidence="7">
    <location>
        <begin position="484"/>
        <end position="688"/>
    </location>
</feature>
<dbReference type="InterPro" id="IPR011639">
    <property type="entry name" value="MethylTrfase_TaqI-like_dom"/>
</dbReference>
<evidence type="ECO:0000313" key="9">
    <source>
        <dbReference type="Proteomes" id="UP000192582"/>
    </source>
</evidence>
<dbReference type="GO" id="GO:0006304">
    <property type="term" value="P:DNA modification"/>
    <property type="evidence" value="ECO:0007669"/>
    <property type="project" value="InterPro"/>
</dbReference>
<keyword evidence="9" id="KW-1185">Reference proteome</keyword>
<dbReference type="EMBL" id="FWWU01000009">
    <property type="protein sequence ID" value="SMB94182.1"/>
    <property type="molecule type" value="Genomic_DNA"/>
</dbReference>
<keyword evidence="2" id="KW-0489">Methyltransferase</keyword>
<dbReference type="PANTHER" id="PTHR33841">
    <property type="entry name" value="DNA METHYLTRANSFERASE YEEA-RELATED"/>
    <property type="match status" value="1"/>
</dbReference>
<gene>
    <name evidence="8" type="ORF">SAMN00790413_02280</name>
</gene>
<accession>A0A1W1VLE3</accession>
<evidence type="ECO:0000256" key="3">
    <source>
        <dbReference type="ARBA" id="ARBA00022679"/>
    </source>
</evidence>
<keyword evidence="6" id="KW-0175">Coiled coil</keyword>
<dbReference type="InterPro" id="IPR029063">
    <property type="entry name" value="SAM-dependent_MTases_sf"/>
</dbReference>
<evidence type="ECO:0000256" key="2">
    <source>
        <dbReference type="ARBA" id="ARBA00022603"/>
    </source>
</evidence>
<dbReference type="PRINTS" id="PR00507">
    <property type="entry name" value="N12N6MTFRASE"/>
</dbReference>
<evidence type="ECO:0000256" key="5">
    <source>
        <dbReference type="ARBA" id="ARBA00047942"/>
    </source>
</evidence>
<organism evidence="8 9">
    <name type="scientific">Deinococcus hopiensis KR-140</name>
    <dbReference type="NCBI Taxonomy" id="695939"/>
    <lineage>
        <taxon>Bacteria</taxon>
        <taxon>Thermotogati</taxon>
        <taxon>Deinococcota</taxon>
        <taxon>Deinococci</taxon>
        <taxon>Deinococcales</taxon>
        <taxon>Deinococcaceae</taxon>
        <taxon>Deinococcus</taxon>
    </lineage>
</organism>
<dbReference type="AlphaFoldDB" id="A0A1W1VLE3"/>
<name>A0A1W1VLE3_9DEIO</name>
<dbReference type="Gene3D" id="3.40.50.150">
    <property type="entry name" value="Vaccinia Virus protein VP39"/>
    <property type="match status" value="1"/>
</dbReference>
<dbReference type="RefSeq" id="WP_212648375.1">
    <property type="nucleotide sequence ID" value="NZ_FWWU01000009.1"/>
</dbReference>
<comment type="catalytic activity">
    <reaction evidence="5">
        <text>a 2'-deoxyadenosine in DNA + S-adenosyl-L-methionine = an N(6)-methyl-2'-deoxyadenosine in DNA + S-adenosyl-L-homocysteine + H(+)</text>
        <dbReference type="Rhea" id="RHEA:15197"/>
        <dbReference type="Rhea" id="RHEA-COMP:12418"/>
        <dbReference type="Rhea" id="RHEA-COMP:12419"/>
        <dbReference type="ChEBI" id="CHEBI:15378"/>
        <dbReference type="ChEBI" id="CHEBI:57856"/>
        <dbReference type="ChEBI" id="CHEBI:59789"/>
        <dbReference type="ChEBI" id="CHEBI:90615"/>
        <dbReference type="ChEBI" id="CHEBI:90616"/>
        <dbReference type="EC" id="2.1.1.72"/>
    </reaction>
</comment>
<feature type="coiled-coil region" evidence="6">
    <location>
        <begin position="581"/>
        <end position="615"/>
    </location>
</feature>
<dbReference type="GO" id="GO:0009007">
    <property type="term" value="F:site-specific DNA-methyltransferase (adenine-specific) activity"/>
    <property type="evidence" value="ECO:0007669"/>
    <property type="project" value="UniProtKB-EC"/>
</dbReference>
<evidence type="ECO:0000256" key="6">
    <source>
        <dbReference type="SAM" id="Coils"/>
    </source>
</evidence>
<dbReference type="InterPro" id="IPR050953">
    <property type="entry name" value="N4_N6_ade-DNA_methylase"/>
</dbReference>
<evidence type="ECO:0000313" key="8">
    <source>
        <dbReference type="EMBL" id="SMB94182.1"/>
    </source>
</evidence>
<feature type="domain" description="Type II methyltransferase M.TaqI-like" evidence="7">
    <location>
        <begin position="758"/>
        <end position="820"/>
    </location>
</feature>
<evidence type="ECO:0000256" key="1">
    <source>
        <dbReference type="ARBA" id="ARBA00011900"/>
    </source>
</evidence>
<protein>
    <recommendedName>
        <fullName evidence="1">site-specific DNA-methyltransferase (adenine-specific)</fullName>
        <ecNumber evidence="1">2.1.1.72</ecNumber>
    </recommendedName>
</protein>
<keyword evidence="3" id="KW-0808">Transferase</keyword>
<dbReference type="SUPFAM" id="SSF53335">
    <property type="entry name" value="S-adenosyl-L-methionine-dependent methyltransferases"/>
    <property type="match status" value="1"/>
</dbReference>
<dbReference type="Proteomes" id="UP000192582">
    <property type="component" value="Unassembled WGS sequence"/>
</dbReference>
<sequence length="1192" mass="134100">MSKATLSNTELKTLRQHLRDFEFIEVMNILGWNRASGTRSLNVEGQAFRLTPIAQLGGVQVIEVTGGEDPSTLPLEQLRRKVSDEVVKTTREHVLIFVNAARSHSHWYWVKRGLEGEKRRIQPRTHSYIKGQPDDLFVQKLSGLFVDLGELNEDGDLSVTEAARRLSSALDTEGVVKRFYGEFRSIREDFASQIGGITDNRDRAWYASVILNRLMFVYFLQGKGFLGRPTPRMDGDRHYLQNHLTASRKRGTDRYYSEFLSSLFFDAFAAPEDQRNAQTEALVGQIPYLNGGLFLRHGIELKYPAITIPDKAFEQVLGLFGRYTWNLSEQDKHAGGLDPDVLGHIFEKYINQKGFGAYYTRPEITEYLCEQTVRRLVLDRIKALRPGEKHLHQNLADAITRADAALVRELLTGEQGLKTISLLDPACGSGAFLVAALKTMLDIYSALMGHIHALNDSDLVAWEATLRAGHASYHYNLKKKIITENIYGVDLMEEAAEIAKLRLFLSLVSSAHILEDLEPLPNIDFNILAGNSLVGLLEVDEKAYNTQRSGGKAAITPLLGVGSVTYSEIVGKRRALLKRYREATQLNREDLTALREEIERQRESAYQTLDALLHKQFHDMGIKFEQATWDTAKGKEGKPTKRVLTLADITALKPFHWAFEFAEVMGRGGFDAVIANPPWDIVKPNGKEFLESFSPTVSKNKMTIKDFEKEKGKLLVDPAIRTEWLAYQSSFPHVSGFYRAAPQFAHQSSMVNGRKTGSDLNLYKLFLEQGFNLLRVDGECGIVIPSGVYTDLGAKGLRELLFDATEMTGLFCFENRKTIFENVHRSFKFVVLSFRKGGATIEFPAAFMRHDVAELQDFPGGVGMTLSVDTVRRLSPDSLSVMEFKSELDAEIAEKMLKFPLLGEELGSVWNVKFTREFDMTNDAHLFQTSSGPGRLPLYEGKMIHQFRSDWSTPQFWLEENNARQELKPSRDGYDYETYRLGYRAVASSTNEYSLISTVLPSRVLCGNSLITTRREGISSEILLVVATFFNSFAGNWMIRQKVTTNINMFYVYQLPVPRLTAVDPECQPIMKAAARLICTTPEFDDLARAADLRGHQDGVTDESGRAALRAELDARVAHLYGLTEAEFIHILGTFPLVPQAVKDAALAEFKRLAPPKGDPELVRLVQDGESDQLEFKLSMRVPVNGDPATKD</sequence>